<evidence type="ECO:0000256" key="2">
    <source>
        <dbReference type="ARBA" id="ARBA00007077"/>
    </source>
</evidence>
<evidence type="ECO:0000259" key="7">
    <source>
        <dbReference type="PROSITE" id="PS50102"/>
    </source>
</evidence>
<feature type="region of interest" description="Disordered" evidence="6">
    <location>
        <begin position="461"/>
        <end position="526"/>
    </location>
</feature>
<organism evidence="8 9">
    <name type="scientific">Lithospermum erythrorhizon</name>
    <name type="common">Purple gromwell</name>
    <name type="synonym">Lithospermum officinale var. erythrorhizon</name>
    <dbReference type="NCBI Taxonomy" id="34254"/>
    <lineage>
        <taxon>Eukaryota</taxon>
        <taxon>Viridiplantae</taxon>
        <taxon>Streptophyta</taxon>
        <taxon>Embryophyta</taxon>
        <taxon>Tracheophyta</taxon>
        <taxon>Spermatophyta</taxon>
        <taxon>Magnoliopsida</taxon>
        <taxon>eudicotyledons</taxon>
        <taxon>Gunneridae</taxon>
        <taxon>Pentapetalae</taxon>
        <taxon>asterids</taxon>
        <taxon>lamiids</taxon>
        <taxon>Boraginales</taxon>
        <taxon>Boraginaceae</taxon>
        <taxon>Boraginoideae</taxon>
        <taxon>Lithospermeae</taxon>
        <taxon>Lithospermum</taxon>
    </lineage>
</organism>
<feature type="compositionally biased region" description="Polar residues" evidence="6">
    <location>
        <begin position="36"/>
        <end position="55"/>
    </location>
</feature>
<feature type="region of interest" description="Disordered" evidence="6">
    <location>
        <begin position="564"/>
        <end position="588"/>
    </location>
</feature>
<feature type="compositionally biased region" description="Basic and acidic residues" evidence="6">
    <location>
        <begin position="89"/>
        <end position="109"/>
    </location>
</feature>
<feature type="region of interest" description="Disordered" evidence="6">
    <location>
        <begin position="1"/>
        <end position="61"/>
    </location>
</feature>
<dbReference type="PANTHER" id="PTHR23236:SF25">
    <property type="entry name" value="RNA-BINDING PROTEIN 34"/>
    <property type="match status" value="1"/>
</dbReference>
<evidence type="ECO:0000256" key="4">
    <source>
        <dbReference type="ARBA" id="ARBA00023242"/>
    </source>
</evidence>
<name>A0AAV3PSH1_LITER</name>
<dbReference type="GO" id="GO:0005730">
    <property type="term" value="C:nucleolus"/>
    <property type="evidence" value="ECO:0007669"/>
    <property type="project" value="UniProtKB-SubCell"/>
</dbReference>
<protein>
    <submittedName>
        <fullName evidence="8">Translation initiation factor</fullName>
    </submittedName>
</protein>
<proteinExistence type="inferred from homology"/>
<keyword evidence="8" id="KW-0396">Initiation factor</keyword>
<feature type="compositionally biased region" description="Polar residues" evidence="6">
    <location>
        <begin position="12"/>
        <end position="26"/>
    </location>
</feature>
<feature type="domain" description="RRM" evidence="7">
    <location>
        <begin position="273"/>
        <end position="367"/>
    </location>
</feature>
<dbReference type="EMBL" id="BAABME010002066">
    <property type="protein sequence ID" value="GAA0152862.1"/>
    <property type="molecule type" value="Genomic_DNA"/>
</dbReference>
<dbReference type="SMART" id="SM00360">
    <property type="entry name" value="RRM"/>
    <property type="match status" value="2"/>
</dbReference>
<evidence type="ECO:0000256" key="3">
    <source>
        <dbReference type="ARBA" id="ARBA00022884"/>
    </source>
</evidence>
<dbReference type="AlphaFoldDB" id="A0AAV3PSH1"/>
<feature type="region of interest" description="Disordered" evidence="6">
    <location>
        <begin position="75"/>
        <end position="109"/>
    </location>
</feature>
<comment type="subcellular location">
    <subcellularLocation>
        <location evidence="1">Nucleus</location>
        <location evidence="1">Nucleolus</location>
    </subcellularLocation>
</comment>
<dbReference type="InterPro" id="IPR012677">
    <property type="entry name" value="Nucleotide-bd_a/b_plait_sf"/>
</dbReference>
<evidence type="ECO:0000313" key="8">
    <source>
        <dbReference type="EMBL" id="GAA0152862.1"/>
    </source>
</evidence>
<keyword evidence="3 5" id="KW-0694">RNA-binding</keyword>
<dbReference type="InterPro" id="IPR000504">
    <property type="entry name" value="RRM_dom"/>
</dbReference>
<feature type="domain" description="RRM" evidence="7">
    <location>
        <begin position="384"/>
        <end position="465"/>
    </location>
</feature>
<dbReference type="GO" id="GO:0003743">
    <property type="term" value="F:translation initiation factor activity"/>
    <property type="evidence" value="ECO:0007669"/>
    <property type="project" value="UniProtKB-KW"/>
</dbReference>
<evidence type="ECO:0000313" key="9">
    <source>
        <dbReference type="Proteomes" id="UP001454036"/>
    </source>
</evidence>
<feature type="compositionally biased region" description="Polar residues" evidence="6">
    <location>
        <begin position="511"/>
        <end position="526"/>
    </location>
</feature>
<comment type="caution">
    <text evidence="8">The sequence shown here is derived from an EMBL/GenBank/DDBJ whole genome shotgun (WGS) entry which is preliminary data.</text>
</comment>
<keyword evidence="9" id="KW-1185">Reference proteome</keyword>
<dbReference type="CDD" id="cd12394">
    <property type="entry name" value="RRM1_RBM34"/>
    <property type="match status" value="1"/>
</dbReference>
<dbReference type="Gene3D" id="3.30.70.330">
    <property type="match status" value="2"/>
</dbReference>
<dbReference type="PANTHER" id="PTHR23236">
    <property type="entry name" value="EUKARYOTIC TRANSLATION INITIATION FACTOR 4B/4H"/>
    <property type="match status" value="1"/>
</dbReference>
<evidence type="ECO:0000256" key="5">
    <source>
        <dbReference type="PROSITE-ProRule" id="PRU00176"/>
    </source>
</evidence>
<dbReference type="GO" id="GO:0003723">
    <property type="term" value="F:RNA binding"/>
    <property type="evidence" value="ECO:0007669"/>
    <property type="project" value="UniProtKB-UniRule"/>
</dbReference>
<feature type="compositionally biased region" description="Polar residues" evidence="6">
    <location>
        <begin position="463"/>
        <end position="503"/>
    </location>
</feature>
<dbReference type="SUPFAM" id="SSF54928">
    <property type="entry name" value="RNA-binding domain, RBD"/>
    <property type="match status" value="2"/>
</dbReference>
<dbReference type="Pfam" id="PF00076">
    <property type="entry name" value="RRM_1"/>
    <property type="match status" value="1"/>
</dbReference>
<evidence type="ECO:0000256" key="1">
    <source>
        <dbReference type="ARBA" id="ARBA00004604"/>
    </source>
</evidence>
<gene>
    <name evidence="8" type="ORF">LIER_11233</name>
</gene>
<feature type="compositionally biased region" description="Basic residues" evidence="6">
    <location>
        <begin position="1"/>
        <end position="11"/>
    </location>
</feature>
<comment type="similarity">
    <text evidence="2">Belongs to the RRM RBM34 family.</text>
</comment>
<accession>A0AAV3PSH1</accession>
<feature type="compositionally biased region" description="Basic and acidic residues" evidence="6">
    <location>
        <begin position="197"/>
        <end position="211"/>
    </location>
</feature>
<sequence length="588" mass="65858">MAKKSKEKKKTSPNANSSTFFNTLFGSTPEDAETASIFSNSNPFKRKPSQTTPNKKPQKDAIFVENKLEFNVLNVENGSQTTPHKNKHKDVSFIEEKGGRKRGKDKEKKMGIDLIEEGVELSTKKKRKGSDLMKLEKNGILEVGLENNEGIDKEEVKKKKKKGLDSKKNQNLEVEELRKNEGIGSVDLVSNGEEVEEKTKESEISDLGNEKNKKKRKRDEIEVEYEKKLYGAVAEEENGNSGVAVGEKRKKMENLEELMVSKEGFDDEDKLLRTVFVGNLPLKIKKKVLLKEFGIFGEVESVRIRSVPLLDSKTPRKGAIMKKQINESADSVHAYIVFKTVESAQGALAHNMAVVEGNHIRVDRACPPRKKLKGDSTSLYDNKRSIFVGNLPFDVKNEELYQLFTHMKGLESSLEAVRVIRDPSSSLGKGIAYVLFKTKEAANMVFRKRVLRLRDRELRLSRVNSNSTPKKSQTVSPGKGSTSSIGSRTPGSNMQNDKVTMSYQGLRASKSGISKKTSTNTGRRVNLNVTNQKPKEAIVDRKRKRPSVAARKAKALKLDSALKAAGTKRKLGNQTPESAYQKKKFRRN</sequence>
<dbReference type="Proteomes" id="UP001454036">
    <property type="component" value="Unassembled WGS sequence"/>
</dbReference>
<keyword evidence="4" id="KW-0539">Nucleus</keyword>
<evidence type="ECO:0000256" key="6">
    <source>
        <dbReference type="SAM" id="MobiDB-lite"/>
    </source>
</evidence>
<reference evidence="8 9" key="1">
    <citation type="submission" date="2024-01" db="EMBL/GenBank/DDBJ databases">
        <title>The complete chloroplast genome sequence of Lithospermum erythrorhizon: insights into the phylogenetic relationship among Boraginaceae species and the maternal lineages of purple gromwells.</title>
        <authorList>
            <person name="Okada T."/>
            <person name="Watanabe K."/>
        </authorList>
    </citation>
    <scope>NUCLEOTIDE SEQUENCE [LARGE SCALE GENOMIC DNA]</scope>
</reference>
<dbReference type="InterPro" id="IPR035979">
    <property type="entry name" value="RBD_domain_sf"/>
</dbReference>
<keyword evidence="8" id="KW-0648">Protein biosynthesis</keyword>
<feature type="region of interest" description="Disordered" evidence="6">
    <location>
        <begin position="189"/>
        <end position="218"/>
    </location>
</feature>
<dbReference type="PROSITE" id="PS50102">
    <property type="entry name" value="RRM"/>
    <property type="match status" value="2"/>
</dbReference>